<proteinExistence type="predicted"/>
<accession>A0A368VIP0</accession>
<name>A0A368VIP0_9ACTN</name>
<reference evidence="1 2" key="1">
    <citation type="submission" date="2018-07" db="EMBL/GenBank/DDBJ databases">
        <title>Genomic Encyclopedia of Type Strains, Phase III (KMG-III): the genomes of soil and plant-associated and newly described type strains.</title>
        <authorList>
            <person name="Whitman W."/>
        </authorList>
    </citation>
    <scope>NUCLEOTIDE SEQUENCE [LARGE SCALE GENOMIC DNA]</scope>
    <source>
        <strain evidence="1 2">CECT 8575</strain>
    </source>
</reference>
<comment type="caution">
    <text evidence="1">The sequence shown here is derived from an EMBL/GenBank/DDBJ whole genome shotgun (WGS) entry which is preliminary data.</text>
</comment>
<evidence type="ECO:0000313" key="1">
    <source>
        <dbReference type="EMBL" id="RCW39524.1"/>
    </source>
</evidence>
<dbReference type="Gene3D" id="2.40.380.10">
    <property type="entry name" value="FomD-like"/>
    <property type="match status" value="1"/>
</dbReference>
<sequence length="189" mass="21342">MLHNEIIMLITFSLPGDMLTGVSTMIASRPVDVVDVVNAQRYLPSGITQQLEACRLQRWGLSLECPTPDDPAHAGEITWLLPELGLRLTQYRPRSRHARRGSSLVTAARIEWDTRSWTTTDLLLGLEIPEQGATRVIRSEDFADAVSDGTIRLSEADYALHTVLRTLDELRLHHDLNQWLAHRGVAEQW</sequence>
<dbReference type="SUPFAM" id="SSF159234">
    <property type="entry name" value="FomD-like"/>
    <property type="match status" value="1"/>
</dbReference>
<dbReference type="AlphaFoldDB" id="A0A368VIP0"/>
<organism evidence="1 2">
    <name type="scientific">Halopolyspora algeriensis</name>
    <dbReference type="NCBI Taxonomy" id="1500506"/>
    <lineage>
        <taxon>Bacteria</taxon>
        <taxon>Bacillati</taxon>
        <taxon>Actinomycetota</taxon>
        <taxon>Actinomycetes</taxon>
        <taxon>Actinomycetes incertae sedis</taxon>
        <taxon>Halopolyspora</taxon>
    </lineage>
</organism>
<dbReference type="Proteomes" id="UP000253495">
    <property type="component" value="Unassembled WGS sequence"/>
</dbReference>
<gene>
    <name evidence="1" type="ORF">DFQ14_1169</name>
</gene>
<keyword evidence="2" id="KW-1185">Reference proteome</keyword>
<evidence type="ECO:0008006" key="3">
    <source>
        <dbReference type="Google" id="ProtNLM"/>
    </source>
</evidence>
<dbReference type="EMBL" id="QPJC01000016">
    <property type="protein sequence ID" value="RCW39524.1"/>
    <property type="molecule type" value="Genomic_DNA"/>
</dbReference>
<evidence type="ECO:0000313" key="2">
    <source>
        <dbReference type="Proteomes" id="UP000253495"/>
    </source>
</evidence>
<protein>
    <recommendedName>
        <fullName evidence="3">DUF402 domain-containing protein</fullName>
    </recommendedName>
</protein>
<dbReference type="InterPro" id="IPR035930">
    <property type="entry name" value="FomD-like_sf"/>
</dbReference>